<evidence type="ECO:0000313" key="3">
    <source>
        <dbReference type="Proteomes" id="UP000596660"/>
    </source>
</evidence>
<proteinExistence type="predicted"/>
<reference evidence="2" key="1">
    <citation type="journal article" date="2017" name="Nature">
        <title>The genome of Chenopodium quinoa.</title>
        <authorList>
            <person name="Jarvis D.E."/>
            <person name="Ho Y.S."/>
            <person name="Lightfoot D.J."/>
            <person name="Schmoeckel S.M."/>
            <person name="Li B."/>
            <person name="Borm T.J.A."/>
            <person name="Ohyanagi H."/>
            <person name="Mineta K."/>
            <person name="Michell C.T."/>
            <person name="Saber N."/>
            <person name="Kharbatia N.M."/>
            <person name="Rupper R.R."/>
            <person name="Sharp A.R."/>
            <person name="Dally N."/>
            <person name="Boughton B.A."/>
            <person name="Woo Y.H."/>
            <person name="Gao G."/>
            <person name="Schijlen E.G.W.M."/>
            <person name="Guo X."/>
            <person name="Momin A.A."/>
            <person name="Negrao S."/>
            <person name="Al-Babili S."/>
            <person name="Gehring C."/>
            <person name="Roessner U."/>
            <person name="Jung C."/>
            <person name="Murphy K."/>
            <person name="Arold S.T."/>
            <person name="Gojobori T."/>
            <person name="van der Linden C.G."/>
            <person name="van Loo E.N."/>
            <person name="Jellen E.N."/>
            <person name="Maughan P.J."/>
            <person name="Tester M."/>
        </authorList>
    </citation>
    <scope>NUCLEOTIDE SEQUENCE [LARGE SCALE GENOMIC DNA]</scope>
    <source>
        <strain evidence="2">cv. PI 614886</strain>
    </source>
</reference>
<accession>A0A803MID9</accession>
<keyword evidence="1" id="KW-1133">Transmembrane helix</keyword>
<dbReference type="EnsemblPlants" id="AUR62029887-RA">
    <property type="protein sequence ID" value="AUR62029887-RA:cds"/>
    <property type="gene ID" value="AUR62029887"/>
</dbReference>
<dbReference type="AlphaFoldDB" id="A0A803MID9"/>
<protein>
    <submittedName>
        <fullName evidence="2">Uncharacterized protein</fullName>
    </submittedName>
</protein>
<evidence type="ECO:0000256" key="1">
    <source>
        <dbReference type="SAM" id="Phobius"/>
    </source>
</evidence>
<dbReference type="Proteomes" id="UP000596660">
    <property type="component" value="Unplaced"/>
</dbReference>
<evidence type="ECO:0000313" key="2">
    <source>
        <dbReference type="EnsemblPlants" id="AUR62029887-RA:cds"/>
    </source>
</evidence>
<sequence>MGAASRSSWVPPVASKVRINSDAVIFEVKGVGLGVVICDERGMVLMVKKLNREVVVVWQNPWLQEWEWRLLEEWVVNAWSLIHPSIDLAMVDQPLTGNLISNLFYDPNYDKDSCGVGFVAELSGECSRKTVIARKSTVWGIPSVIGLMQALAVLYVFL</sequence>
<keyword evidence="1" id="KW-0472">Membrane</keyword>
<keyword evidence="1" id="KW-0812">Transmembrane</keyword>
<reference evidence="2" key="2">
    <citation type="submission" date="2021-03" db="UniProtKB">
        <authorList>
            <consortium name="EnsemblPlants"/>
        </authorList>
    </citation>
    <scope>IDENTIFICATION</scope>
</reference>
<name>A0A803MID9_CHEQI</name>
<organism evidence="2 3">
    <name type="scientific">Chenopodium quinoa</name>
    <name type="common">Quinoa</name>
    <dbReference type="NCBI Taxonomy" id="63459"/>
    <lineage>
        <taxon>Eukaryota</taxon>
        <taxon>Viridiplantae</taxon>
        <taxon>Streptophyta</taxon>
        <taxon>Embryophyta</taxon>
        <taxon>Tracheophyta</taxon>
        <taxon>Spermatophyta</taxon>
        <taxon>Magnoliopsida</taxon>
        <taxon>eudicotyledons</taxon>
        <taxon>Gunneridae</taxon>
        <taxon>Pentapetalae</taxon>
        <taxon>Caryophyllales</taxon>
        <taxon>Chenopodiaceae</taxon>
        <taxon>Chenopodioideae</taxon>
        <taxon>Atripliceae</taxon>
        <taxon>Chenopodium</taxon>
    </lineage>
</organism>
<keyword evidence="3" id="KW-1185">Reference proteome</keyword>
<dbReference type="Gramene" id="AUR62029887-RA">
    <property type="protein sequence ID" value="AUR62029887-RA:cds"/>
    <property type="gene ID" value="AUR62029887"/>
</dbReference>
<feature type="transmembrane region" description="Helical" evidence="1">
    <location>
        <begin position="138"/>
        <end position="157"/>
    </location>
</feature>